<evidence type="ECO:0000256" key="9">
    <source>
        <dbReference type="ARBA" id="ARBA00023180"/>
    </source>
</evidence>
<keyword evidence="6 12" id="KW-0472">Membrane</keyword>
<evidence type="ECO:0000256" key="4">
    <source>
        <dbReference type="ARBA" id="ARBA00022729"/>
    </source>
</evidence>
<reference evidence="13 15" key="1">
    <citation type="journal article" date="2022" name="Cell">
        <title>Repeat-based holocentromeres influence genome architecture and karyotype evolution.</title>
        <authorList>
            <person name="Hofstatter P.G."/>
            <person name="Thangavel G."/>
            <person name="Lux T."/>
            <person name="Neumann P."/>
            <person name="Vondrak T."/>
            <person name="Novak P."/>
            <person name="Zhang M."/>
            <person name="Costa L."/>
            <person name="Castellani M."/>
            <person name="Scott A."/>
            <person name="Toegelov H."/>
            <person name="Fuchs J."/>
            <person name="Mata-Sucre Y."/>
            <person name="Dias Y."/>
            <person name="Vanzela A.L.L."/>
            <person name="Huettel B."/>
            <person name="Almeida C.C.S."/>
            <person name="Simkova H."/>
            <person name="Souza G."/>
            <person name="Pedrosa-Harand A."/>
            <person name="Macas J."/>
            <person name="Mayer K.F.X."/>
            <person name="Houben A."/>
            <person name="Marques A."/>
        </authorList>
    </citation>
    <scope>NUCLEOTIDE SEQUENCE [LARGE SCALE GENOMIC DNA]</scope>
    <source>
        <strain evidence="13">RhyTen1mFocal</strain>
    </source>
</reference>
<gene>
    <name evidence="13" type="ORF">LUZ61_016799</name>
    <name evidence="14" type="ORF">LUZ61_017296</name>
</gene>
<evidence type="ECO:0000256" key="12">
    <source>
        <dbReference type="SAM" id="Phobius"/>
    </source>
</evidence>
<evidence type="ECO:0000256" key="7">
    <source>
        <dbReference type="ARBA" id="ARBA00023157"/>
    </source>
</evidence>
<comment type="catalytic activity">
    <reaction evidence="10">
        <text>L-threonyl-[protein] + ATP = O-phospho-L-threonyl-[protein] + ADP + H(+)</text>
        <dbReference type="Rhea" id="RHEA:46608"/>
        <dbReference type="Rhea" id="RHEA-COMP:11060"/>
        <dbReference type="Rhea" id="RHEA-COMP:11605"/>
        <dbReference type="ChEBI" id="CHEBI:15378"/>
        <dbReference type="ChEBI" id="CHEBI:30013"/>
        <dbReference type="ChEBI" id="CHEBI:30616"/>
        <dbReference type="ChEBI" id="CHEBI:61977"/>
        <dbReference type="ChEBI" id="CHEBI:456216"/>
        <dbReference type="EC" id="2.7.11.1"/>
    </reaction>
</comment>
<dbReference type="GO" id="GO:0016020">
    <property type="term" value="C:membrane"/>
    <property type="evidence" value="ECO:0007669"/>
    <property type="project" value="UniProtKB-SubCell"/>
</dbReference>
<sequence>MVPLLFFYADAVGSAGTLAISSRTICGISASTLPRTIYCTDIDESISTMPYLVYPNVSFDSVSAGTDFFCGLKSSRKVFYCWNGNPVNRKRVYRGSWVLSDLTVGETQVSAIDRSGNEIRWWRKAGLFPSSVLGNYSSLTSGNNFTCAITTNGTITCWGPLAGALQAGFSNYSMTTIVAGDSHMCGLDDSGFVICQGSNSSGQSYAPTGSPYEYTRFALGSNHTCAIMQANYTAVCWGSNGGAQLYQPLNGTTFEFLVAGGNLTCGVTTHTRSVLCWGSDWTNVSVRKLSLPMILPGICVADDGEECNCGSYYNSRSLCAGTGVICKRCGHLIPPPPAPASSDNRTNTILRIGLITAVFVMFIIMVVIMWLCWRRYGSNQVHSIELN</sequence>
<evidence type="ECO:0000313" key="14">
    <source>
        <dbReference type="EMBL" id="KAJ3688132.1"/>
    </source>
</evidence>
<dbReference type="EMBL" id="JAMRDG010000002">
    <property type="protein sequence ID" value="KAJ3688132.1"/>
    <property type="molecule type" value="Genomic_DNA"/>
</dbReference>
<dbReference type="EMBL" id="JAMRDG010000002">
    <property type="protein sequence ID" value="KAJ3687635.1"/>
    <property type="molecule type" value="Genomic_DNA"/>
</dbReference>
<proteinExistence type="predicted"/>
<accession>A0AAD5Z684</accession>
<keyword evidence="8" id="KW-0675">Receptor</keyword>
<dbReference type="GO" id="GO:0004674">
    <property type="term" value="F:protein serine/threonine kinase activity"/>
    <property type="evidence" value="ECO:0007669"/>
    <property type="project" value="UniProtKB-KW"/>
</dbReference>
<keyword evidence="7" id="KW-1015">Disulfide bond</keyword>
<dbReference type="PANTHER" id="PTHR47460:SF1">
    <property type="entry name" value="SERINE_THREONINE-PROTEIN KINASE-LIKE PROTEIN ACR4"/>
    <property type="match status" value="1"/>
</dbReference>
<keyword evidence="9" id="KW-0325">Glycoprotein</keyword>
<name>A0AAD5Z684_9POAL</name>
<evidence type="ECO:0000256" key="1">
    <source>
        <dbReference type="ARBA" id="ARBA00004479"/>
    </source>
</evidence>
<keyword evidence="4" id="KW-0732">Signal</keyword>
<dbReference type="Gene3D" id="2.130.10.30">
    <property type="entry name" value="Regulator of chromosome condensation 1/beta-lactamase-inhibitor protein II"/>
    <property type="match status" value="2"/>
</dbReference>
<keyword evidence="15" id="KW-1185">Reference proteome</keyword>
<evidence type="ECO:0000256" key="3">
    <source>
        <dbReference type="ARBA" id="ARBA00022692"/>
    </source>
</evidence>
<evidence type="ECO:0000256" key="2">
    <source>
        <dbReference type="ARBA" id="ARBA00012513"/>
    </source>
</evidence>
<evidence type="ECO:0000256" key="10">
    <source>
        <dbReference type="ARBA" id="ARBA00047899"/>
    </source>
</evidence>
<comment type="caution">
    <text evidence="13">The sequence shown here is derived from an EMBL/GenBank/DDBJ whole genome shotgun (WGS) entry which is preliminary data.</text>
</comment>
<comment type="catalytic activity">
    <reaction evidence="11">
        <text>L-seryl-[protein] + ATP = O-phospho-L-seryl-[protein] + ADP + H(+)</text>
        <dbReference type="Rhea" id="RHEA:17989"/>
        <dbReference type="Rhea" id="RHEA-COMP:9863"/>
        <dbReference type="Rhea" id="RHEA-COMP:11604"/>
        <dbReference type="ChEBI" id="CHEBI:15378"/>
        <dbReference type="ChEBI" id="CHEBI:29999"/>
        <dbReference type="ChEBI" id="CHEBI:30616"/>
        <dbReference type="ChEBI" id="CHEBI:83421"/>
        <dbReference type="ChEBI" id="CHEBI:456216"/>
        <dbReference type="EC" id="2.7.11.1"/>
    </reaction>
</comment>
<feature type="transmembrane region" description="Helical" evidence="12">
    <location>
        <begin position="349"/>
        <end position="373"/>
    </location>
</feature>
<evidence type="ECO:0000313" key="13">
    <source>
        <dbReference type="EMBL" id="KAJ3687635.1"/>
    </source>
</evidence>
<protein>
    <recommendedName>
        <fullName evidence="2">non-specific serine/threonine protein kinase</fullName>
        <ecNumber evidence="2">2.7.11.1</ecNumber>
    </recommendedName>
</protein>
<dbReference type="SUPFAM" id="SSF50985">
    <property type="entry name" value="RCC1/BLIP-II"/>
    <property type="match status" value="1"/>
</dbReference>
<keyword evidence="3 12" id="KW-0812">Transmembrane</keyword>
<evidence type="ECO:0000256" key="5">
    <source>
        <dbReference type="ARBA" id="ARBA00022989"/>
    </source>
</evidence>
<comment type="subcellular location">
    <subcellularLocation>
        <location evidence="1">Membrane</location>
        <topology evidence="1">Single-pass type I membrane protein</topology>
    </subcellularLocation>
</comment>
<dbReference type="Proteomes" id="UP001210211">
    <property type="component" value="Unassembled WGS sequence"/>
</dbReference>
<dbReference type="AlphaFoldDB" id="A0AAD5Z684"/>
<organism evidence="13 15">
    <name type="scientific">Rhynchospora tenuis</name>
    <dbReference type="NCBI Taxonomy" id="198213"/>
    <lineage>
        <taxon>Eukaryota</taxon>
        <taxon>Viridiplantae</taxon>
        <taxon>Streptophyta</taxon>
        <taxon>Embryophyta</taxon>
        <taxon>Tracheophyta</taxon>
        <taxon>Spermatophyta</taxon>
        <taxon>Magnoliopsida</taxon>
        <taxon>Liliopsida</taxon>
        <taxon>Poales</taxon>
        <taxon>Cyperaceae</taxon>
        <taxon>Cyperoideae</taxon>
        <taxon>Rhynchosporeae</taxon>
        <taxon>Rhynchospora</taxon>
    </lineage>
</organism>
<evidence type="ECO:0000256" key="6">
    <source>
        <dbReference type="ARBA" id="ARBA00023136"/>
    </source>
</evidence>
<keyword evidence="5 12" id="KW-1133">Transmembrane helix</keyword>
<dbReference type="EC" id="2.7.11.1" evidence="2"/>
<dbReference type="Pfam" id="PF13540">
    <property type="entry name" value="RCC1_2"/>
    <property type="match status" value="2"/>
</dbReference>
<evidence type="ECO:0000256" key="11">
    <source>
        <dbReference type="ARBA" id="ARBA00048679"/>
    </source>
</evidence>
<evidence type="ECO:0000256" key="8">
    <source>
        <dbReference type="ARBA" id="ARBA00023170"/>
    </source>
</evidence>
<dbReference type="PANTHER" id="PTHR47460">
    <property type="entry name" value="SERINE/THREONINE-PROTEIN KINASE-LIKE PROTEIN ACR4"/>
    <property type="match status" value="1"/>
</dbReference>
<evidence type="ECO:0000313" key="15">
    <source>
        <dbReference type="Proteomes" id="UP001210211"/>
    </source>
</evidence>
<dbReference type="InterPro" id="IPR009091">
    <property type="entry name" value="RCC1/BLIP-II"/>
</dbReference>